<evidence type="ECO:0000256" key="1">
    <source>
        <dbReference type="ARBA" id="ARBA00004141"/>
    </source>
</evidence>
<feature type="transmembrane region" description="Helical" evidence="6">
    <location>
        <begin position="124"/>
        <end position="148"/>
    </location>
</feature>
<evidence type="ECO:0000256" key="2">
    <source>
        <dbReference type="ARBA" id="ARBA00022692"/>
    </source>
</evidence>
<dbReference type="CDD" id="cd17323">
    <property type="entry name" value="MFS_Tpo1_MDR_like"/>
    <property type="match status" value="1"/>
</dbReference>
<evidence type="ECO:0000313" key="8">
    <source>
        <dbReference type="EMBL" id="KAL2847841.1"/>
    </source>
</evidence>
<name>A0ABR4K6U3_9EURO</name>
<dbReference type="SUPFAM" id="SSF103473">
    <property type="entry name" value="MFS general substrate transporter"/>
    <property type="match status" value="1"/>
</dbReference>
<organism evidence="8 9">
    <name type="scientific">Aspergillus pseudoustus</name>
    <dbReference type="NCBI Taxonomy" id="1810923"/>
    <lineage>
        <taxon>Eukaryota</taxon>
        <taxon>Fungi</taxon>
        <taxon>Dikarya</taxon>
        <taxon>Ascomycota</taxon>
        <taxon>Pezizomycotina</taxon>
        <taxon>Eurotiomycetes</taxon>
        <taxon>Eurotiomycetidae</taxon>
        <taxon>Eurotiales</taxon>
        <taxon>Aspergillaceae</taxon>
        <taxon>Aspergillus</taxon>
        <taxon>Aspergillus subgen. Nidulantes</taxon>
    </lineage>
</organism>
<sequence>MWDLIRDSIFGQCLRLSSGRKLARYPDEEPDFQLPDGYLSPSRPSNGDPGRPSSSNDADIETASKEASLVVISWYGDADPENPYNWSFGKKLWVAMLLFAYTFAVYIGSSMYTSGTVDIMETYGVSNIVASLGLSMYVFAYGLGPMLFSPLSEIPAVGRTLPYISTFILFVILCVPMSLVDNIGGILVLRFLLGFFGSPCLATAGASYGDFYGASAMPYVIALWGGGATLGPALGPLVAGFAVQAKGWRWSSWELLWLSAPIMVFMFLSMPETSSDTILRRRAQRLRVRTGRTDLKSESEVRQAQMNPRQITFNALIKPWEINALDPAVFFSTFYTALTYGIYYSFFEAFPLVYGDMYGFNIGEQGLAFLAVLSGLCVAVVLLCSYFYFIAPKQLGKYDPDSIPPEARIWPGLFATWLIPIGLYIFAWTADPDIHWVVSLLGIAISMCGVFIITQCMFIYLPFTYPRFAGSLFAANGFARSLFAGASILFARPMFDGIEVSGGVTLLASFSVLCILGMFLLYHFGARLRKRSRFTGM</sequence>
<protein>
    <submittedName>
        <fullName evidence="8">MFS general substrate transporter</fullName>
    </submittedName>
</protein>
<dbReference type="Pfam" id="PF07690">
    <property type="entry name" value="MFS_1"/>
    <property type="match status" value="1"/>
</dbReference>
<dbReference type="PANTHER" id="PTHR23502">
    <property type="entry name" value="MAJOR FACILITATOR SUPERFAMILY"/>
    <property type="match status" value="1"/>
</dbReference>
<keyword evidence="4 6" id="KW-0472">Membrane</keyword>
<feature type="transmembrane region" description="Helical" evidence="6">
    <location>
        <begin position="92"/>
        <end position="112"/>
    </location>
</feature>
<evidence type="ECO:0000256" key="3">
    <source>
        <dbReference type="ARBA" id="ARBA00022989"/>
    </source>
</evidence>
<keyword evidence="9" id="KW-1185">Reference proteome</keyword>
<feature type="region of interest" description="Disordered" evidence="5">
    <location>
        <begin position="31"/>
        <end position="59"/>
    </location>
</feature>
<proteinExistence type="predicted"/>
<feature type="transmembrane region" description="Helical" evidence="6">
    <location>
        <begin position="367"/>
        <end position="389"/>
    </location>
</feature>
<feature type="transmembrane region" description="Helical" evidence="6">
    <location>
        <begin position="503"/>
        <end position="524"/>
    </location>
</feature>
<dbReference type="InterPro" id="IPR011701">
    <property type="entry name" value="MFS"/>
</dbReference>
<evidence type="ECO:0000256" key="6">
    <source>
        <dbReference type="SAM" id="Phobius"/>
    </source>
</evidence>
<evidence type="ECO:0000256" key="4">
    <source>
        <dbReference type="ARBA" id="ARBA00023136"/>
    </source>
</evidence>
<evidence type="ECO:0000256" key="5">
    <source>
        <dbReference type="SAM" id="MobiDB-lite"/>
    </source>
</evidence>
<dbReference type="PROSITE" id="PS50850">
    <property type="entry name" value="MFS"/>
    <property type="match status" value="1"/>
</dbReference>
<evidence type="ECO:0000259" key="7">
    <source>
        <dbReference type="PROSITE" id="PS50850"/>
    </source>
</evidence>
<comment type="subcellular location">
    <subcellularLocation>
        <location evidence="1">Membrane</location>
        <topology evidence="1">Multi-pass membrane protein</topology>
    </subcellularLocation>
</comment>
<comment type="caution">
    <text evidence="8">The sequence shown here is derived from an EMBL/GenBank/DDBJ whole genome shotgun (WGS) entry which is preliminary data.</text>
</comment>
<dbReference type="PANTHER" id="PTHR23502:SF23">
    <property type="entry name" value="FLUCONAZOLE RESISTANCE PROTEIN 1"/>
    <property type="match status" value="1"/>
</dbReference>
<reference evidence="8 9" key="1">
    <citation type="submission" date="2024-07" db="EMBL/GenBank/DDBJ databases">
        <title>Section-level genome sequencing and comparative genomics of Aspergillus sections Usti and Cavernicolus.</title>
        <authorList>
            <consortium name="Lawrence Berkeley National Laboratory"/>
            <person name="Nybo J.L."/>
            <person name="Vesth T.C."/>
            <person name="Theobald S."/>
            <person name="Frisvad J.C."/>
            <person name="Larsen T.O."/>
            <person name="Kjaerboelling I."/>
            <person name="Rothschild-Mancinelli K."/>
            <person name="Lyhne E.K."/>
            <person name="Kogle M.E."/>
            <person name="Barry K."/>
            <person name="Clum A."/>
            <person name="Na H."/>
            <person name="Ledsgaard L."/>
            <person name="Lin J."/>
            <person name="Lipzen A."/>
            <person name="Kuo A."/>
            <person name="Riley R."/>
            <person name="Mondo S."/>
            <person name="Labutti K."/>
            <person name="Haridas S."/>
            <person name="Pangalinan J."/>
            <person name="Salamov A.A."/>
            <person name="Simmons B.A."/>
            <person name="Magnuson J.K."/>
            <person name="Chen J."/>
            <person name="Drula E."/>
            <person name="Henrissat B."/>
            <person name="Wiebenga A."/>
            <person name="Lubbers R.J."/>
            <person name="Gomes A.C."/>
            <person name="Makela M.R."/>
            <person name="Stajich J."/>
            <person name="Grigoriev I.V."/>
            <person name="Mortensen U.H."/>
            <person name="De Vries R.P."/>
            <person name="Baker S.E."/>
            <person name="Andersen M.R."/>
        </authorList>
    </citation>
    <scope>NUCLEOTIDE SEQUENCE [LARGE SCALE GENOMIC DNA]</scope>
    <source>
        <strain evidence="8 9">CBS 123904</strain>
    </source>
</reference>
<dbReference type="InterPro" id="IPR020846">
    <property type="entry name" value="MFS_dom"/>
</dbReference>
<feature type="transmembrane region" description="Helical" evidence="6">
    <location>
        <begin position="409"/>
        <end position="430"/>
    </location>
</feature>
<feature type="transmembrane region" description="Helical" evidence="6">
    <location>
        <begin position="160"/>
        <end position="180"/>
    </location>
</feature>
<keyword evidence="3 6" id="KW-1133">Transmembrane helix</keyword>
<feature type="transmembrane region" description="Helical" evidence="6">
    <location>
        <begin position="328"/>
        <end position="347"/>
    </location>
</feature>
<keyword evidence="2 6" id="KW-0812">Transmembrane</keyword>
<dbReference type="Proteomes" id="UP001610446">
    <property type="component" value="Unassembled WGS sequence"/>
</dbReference>
<dbReference type="InterPro" id="IPR036259">
    <property type="entry name" value="MFS_trans_sf"/>
</dbReference>
<gene>
    <name evidence="8" type="ORF">BJY01DRAFT_262836</name>
</gene>
<dbReference type="EMBL" id="JBFXLU010000053">
    <property type="protein sequence ID" value="KAL2847841.1"/>
    <property type="molecule type" value="Genomic_DNA"/>
</dbReference>
<dbReference type="Gene3D" id="1.20.1250.20">
    <property type="entry name" value="MFS general substrate transporter like domains"/>
    <property type="match status" value="1"/>
</dbReference>
<evidence type="ECO:0000313" key="9">
    <source>
        <dbReference type="Proteomes" id="UP001610446"/>
    </source>
</evidence>
<feature type="transmembrane region" description="Helical" evidence="6">
    <location>
        <begin position="436"/>
        <end position="461"/>
    </location>
</feature>
<feature type="transmembrane region" description="Helical" evidence="6">
    <location>
        <begin position="220"/>
        <end position="243"/>
    </location>
</feature>
<accession>A0ABR4K6U3</accession>
<feature type="transmembrane region" description="Helical" evidence="6">
    <location>
        <begin position="468"/>
        <end position="491"/>
    </location>
</feature>
<feature type="transmembrane region" description="Helical" evidence="6">
    <location>
        <begin position="186"/>
        <end position="208"/>
    </location>
</feature>
<feature type="domain" description="Major facilitator superfamily (MFS) profile" evidence="7">
    <location>
        <begin position="94"/>
        <end position="529"/>
    </location>
</feature>